<sequence>MNAVLRTIPALLCATLLCTCDPAPEAKLFVERGQTGVTSANLLAPTESLNIVEYLYYYNGGGVAATDISGDGLPDLYFTNNQAPNRYYINEGNWHFRDATDVGGVAGAMNWSTGVSVTDINADGLPDIYVCNVGGYGELTGRNELFVQQSGGTFTEQAAAYGLDFSGFNTQAYWFDFDRDGDDDLYLLRHSVHNDATYGEATERTQADSLAGDRLLRNNGGRFADVTGEMGIYSSKIGYGLSAAIGDFDRNGYPDVYVCNDFSENDYLYLNRDGNGFDERIRERTGHTSNFSMGSDVGDLDRDGWPDIVSLDMRPGDERILKSTASADAYNVYRIKRRSGYYDQLPRNNVQWNRGRGHFSEIGELSGLAATDWSWSVLLEDFDLDGHPEVFVANGIERRPNDLDYLKFISSSLARSASNLAVVDQMPTGHVANQLFVRTGSLTYREADWGLGYVGSSTGAATADLDGDGDLDLVVNNVNAPAMLYENTFLGQTTFLDPVALEGHPGAKLVPMIRADTLVGLRIIDSLLERGQAWYEFLYADGSRSAVERRVQRGFLSQSAPVFTLGVAGKLGLPVGLLRYAGDGSVAEEFELTLSDKQLKIKQGAAVRPAAEVTYEVTASDSVDYWPDRSASFDREPLQPFAGATVGDSTLILDLPDGTRITGGMWQPLRFGTRTDGVWHYESIPGTEGWWQSFTPIQVDGRTEIIAGNWGLNSSLGSPTSAEPLRLYLEDIDGNGRPDPLITYVWNGSEYTLADKDELARQLSGWRRNNLSYSDFSRRSFRENFPDLGPPHRTAATLAHARLQRMEDGSWRVTPLPAEAQVTTLNAAVSTPAGILLGGNRLEVLPRVGRQDAAALQLLLPDGRTVFIDLGGSRNREEVTAITAVGPDRWLISLRNQPGVVVTLP</sequence>
<gene>
    <name evidence="2" type="ORF">GGR28_000187</name>
</gene>
<accession>A0A840E961</accession>
<evidence type="ECO:0000313" key="2">
    <source>
        <dbReference type="EMBL" id="MBB4077586.1"/>
    </source>
</evidence>
<dbReference type="EMBL" id="JACIFF010000001">
    <property type="protein sequence ID" value="MBB4077586.1"/>
    <property type="molecule type" value="Genomic_DNA"/>
</dbReference>
<dbReference type="Gene3D" id="2.130.10.130">
    <property type="entry name" value="Integrin alpha, N-terminal"/>
    <property type="match status" value="2"/>
</dbReference>
<comment type="caution">
    <text evidence="2">The sequence shown here is derived from an EMBL/GenBank/DDBJ whole genome shotgun (WGS) entry which is preliminary data.</text>
</comment>
<dbReference type="PANTHER" id="PTHR16026:SF0">
    <property type="entry name" value="CARTILAGE ACIDIC PROTEIN 1"/>
    <property type="match status" value="1"/>
</dbReference>
<dbReference type="InterPro" id="IPR013517">
    <property type="entry name" value="FG-GAP"/>
</dbReference>
<dbReference type="SUPFAM" id="SSF69318">
    <property type="entry name" value="Integrin alpha N-terminal domain"/>
    <property type="match status" value="2"/>
</dbReference>
<reference evidence="2 3" key="1">
    <citation type="submission" date="2020-08" db="EMBL/GenBank/DDBJ databases">
        <title>Genomic Encyclopedia of Type Strains, Phase IV (KMG-IV): sequencing the most valuable type-strain genomes for metagenomic binning, comparative biology and taxonomic classification.</title>
        <authorList>
            <person name="Goeker M."/>
        </authorList>
    </citation>
    <scope>NUCLEOTIDE SEQUENCE [LARGE SCALE GENOMIC DNA]</scope>
    <source>
        <strain evidence="2 3">DSM 105137</strain>
    </source>
</reference>
<evidence type="ECO:0000256" key="1">
    <source>
        <dbReference type="ARBA" id="ARBA00022729"/>
    </source>
</evidence>
<dbReference type="InterPro" id="IPR027039">
    <property type="entry name" value="Crtac1"/>
</dbReference>
<dbReference type="PANTHER" id="PTHR16026">
    <property type="entry name" value="CARTILAGE ACIDIC PROTEIN 1"/>
    <property type="match status" value="1"/>
</dbReference>
<evidence type="ECO:0008006" key="4">
    <source>
        <dbReference type="Google" id="ProtNLM"/>
    </source>
</evidence>
<dbReference type="InterPro" id="IPR028994">
    <property type="entry name" value="Integrin_alpha_N"/>
</dbReference>
<dbReference type="RefSeq" id="WP_183493844.1">
    <property type="nucleotide sequence ID" value="NZ_JACIFF010000001.1"/>
</dbReference>
<protein>
    <recommendedName>
        <fullName evidence="4">VCBS repeat protein</fullName>
    </recommendedName>
</protein>
<organism evidence="2 3">
    <name type="scientific">Neolewinella aquimaris</name>
    <dbReference type="NCBI Taxonomy" id="1835722"/>
    <lineage>
        <taxon>Bacteria</taxon>
        <taxon>Pseudomonadati</taxon>
        <taxon>Bacteroidota</taxon>
        <taxon>Saprospiria</taxon>
        <taxon>Saprospirales</taxon>
        <taxon>Lewinellaceae</taxon>
        <taxon>Neolewinella</taxon>
    </lineage>
</organism>
<keyword evidence="1" id="KW-0732">Signal</keyword>
<dbReference type="AlphaFoldDB" id="A0A840E961"/>
<evidence type="ECO:0000313" key="3">
    <source>
        <dbReference type="Proteomes" id="UP000576209"/>
    </source>
</evidence>
<dbReference type="Proteomes" id="UP000576209">
    <property type="component" value="Unassembled WGS sequence"/>
</dbReference>
<proteinExistence type="predicted"/>
<name>A0A840E961_9BACT</name>
<keyword evidence="3" id="KW-1185">Reference proteome</keyword>
<dbReference type="Pfam" id="PF13517">
    <property type="entry name" value="FG-GAP_3"/>
    <property type="match status" value="3"/>
</dbReference>